<dbReference type="STRING" id="378806.STAUR_1804"/>
<reference evidence="1 3" key="2">
    <citation type="journal article" date="2011" name="Mol. Biol. Evol.">
        <title>Comparative genomic analysis of fruiting body formation in Myxococcales.</title>
        <authorList>
            <person name="Huntley S."/>
            <person name="Hamann N."/>
            <person name="Wegener-Feldbrugge S."/>
            <person name="Treuner-Lange A."/>
            <person name="Kube M."/>
            <person name="Reinhardt R."/>
            <person name="Klages S."/>
            <person name="Muller R."/>
            <person name="Ronning C.M."/>
            <person name="Nierman W.C."/>
            <person name="Sogaard-Andersen L."/>
        </authorList>
    </citation>
    <scope>NUCLEOTIDE SEQUENCE [LARGE SCALE GENOMIC DNA]</scope>
    <source>
        <strain evidence="1 3">DW4/3-1</strain>
    </source>
</reference>
<evidence type="ECO:0000313" key="1">
    <source>
        <dbReference type="EMBL" id="ADO69608.1"/>
    </source>
</evidence>
<dbReference type="OrthoDB" id="5498790at2"/>
<dbReference type="EMBL" id="AAMD01000006">
    <property type="protein sequence ID" value="EAU69350.1"/>
    <property type="molecule type" value="Genomic_DNA"/>
</dbReference>
<dbReference type="KEGG" id="sur:STAUR_1804"/>
<dbReference type="EMBL" id="CP002271">
    <property type="protein sequence ID" value="ADO69608.1"/>
    <property type="molecule type" value="Genomic_DNA"/>
</dbReference>
<dbReference type="eggNOG" id="COG3520">
    <property type="taxonomic scope" value="Bacteria"/>
</dbReference>
<reference evidence="2 4" key="1">
    <citation type="submission" date="2006-04" db="EMBL/GenBank/DDBJ databases">
        <authorList>
            <person name="Nierman W.C."/>
        </authorList>
    </citation>
    <scope>NUCLEOTIDE SEQUENCE [LARGE SCALE GENOMIC DNA]</scope>
    <source>
        <strain evidence="2 4">DW4/3-1</strain>
    </source>
</reference>
<evidence type="ECO:0000313" key="2">
    <source>
        <dbReference type="EMBL" id="EAU69350.1"/>
    </source>
</evidence>
<dbReference type="AlphaFoldDB" id="Q09CF8"/>
<gene>
    <name evidence="1" type="ordered locus">STAUR_1804</name>
    <name evidence="2" type="ORF">STIAU_3679</name>
</gene>
<dbReference type="RefSeq" id="WP_002610515.1">
    <property type="nucleotide sequence ID" value="NC_014623.1"/>
</dbReference>
<dbReference type="PATRIC" id="fig|378806.16.peg.8793"/>
<accession>Q09CF8</accession>
<proteinExistence type="predicted"/>
<sequence>MEGPLEQRIRERIRSFDIPALLEVLGTSGYGDAEIEYRSHRTTLHQAHLVHDIQFVHQPRKRVIITVNVGLLSAQSPLPSFLMRTMDQLDHERLERFVGFFDHRLLQECFAGLHPERDEALLPGWPEAARDRLRLLRPTCPSTLHWLFSKTFPEAELSVRREARKQRLPAREMRLGASALGEGDAMGGFASVATGGIEVRIHCNEPLASSGTPWAVEARRRFDADVLPLLSDKVLMLSVILVLREQESVLRIERDSHLGYDPLQGIPPQPQHVLLFSGDTSSPSAKGALRPS</sequence>
<evidence type="ECO:0000313" key="4">
    <source>
        <dbReference type="Proteomes" id="UP000032702"/>
    </source>
</evidence>
<dbReference type="Proteomes" id="UP000032702">
    <property type="component" value="Unassembled WGS sequence"/>
</dbReference>
<evidence type="ECO:0000313" key="3">
    <source>
        <dbReference type="Proteomes" id="UP000001351"/>
    </source>
</evidence>
<organism evidence="2 4">
    <name type="scientific">Stigmatella aurantiaca (strain DW4/3-1)</name>
    <dbReference type="NCBI Taxonomy" id="378806"/>
    <lineage>
        <taxon>Bacteria</taxon>
        <taxon>Pseudomonadati</taxon>
        <taxon>Myxococcota</taxon>
        <taxon>Myxococcia</taxon>
        <taxon>Myxococcales</taxon>
        <taxon>Cystobacterineae</taxon>
        <taxon>Archangiaceae</taxon>
        <taxon>Stigmatella</taxon>
    </lineage>
</organism>
<dbReference type="HOGENOM" id="CLU_936349_0_0_7"/>
<evidence type="ECO:0008006" key="5">
    <source>
        <dbReference type="Google" id="ProtNLM"/>
    </source>
</evidence>
<dbReference type="Proteomes" id="UP000001351">
    <property type="component" value="Chromosome"/>
</dbReference>
<keyword evidence="3" id="KW-1185">Reference proteome</keyword>
<name>Q09CF8_STIAD</name>
<protein>
    <recommendedName>
        <fullName evidence="5">Type VI secretion system baseplate subunit TssG</fullName>
    </recommendedName>
</protein>